<keyword evidence="2" id="KW-0442">Lipid degradation</keyword>
<keyword evidence="5" id="KW-1185">Reference proteome</keyword>
<dbReference type="PANTHER" id="PTHR46394">
    <property type="entry name" value="ANNEXIN"/>
    <property type="match status" value="1"/>
</dbReference>
<feature type="short sequence motif" description="GXSXG" evidence="2">
    <location>
        <begin position="36"/>
        <end position="40"/>
    </location>
</feature>
<feature type="short sequence motif" description="DGA/G" evidence="2">
    <location>
        <begin position="186"/>
        <end position="188"/>
    </location>
</feature>
<evidence type="ECO:0000313" key="4">
    <source>
        <dbReference type="EMBL" id="MDQ0555802.1"/>
    </source>
</evidence>
<dbReference type="RefSeq" id="WP_307503758.1">
    <property type="nucleotide sequence ID" value="NZ_BAAACE010000028.1"/>
</dbReference>
<gene>
    <name evidence="4" type="ORF">QOZ92_000915</name>
</gene>
<dbReference type="SUPFAM" id="SSF52151">
    <property type="entry name" value="FabD/lysophospholipase-like"/>
    <property type="match status" value="1"/>
</dbReference>
<evidence type="ECO:0000313" key="5">
    <source>
        <dbReference type="Proteomes" id="UP001232584"/>
    </source>
</evidence>
<evidence type="ECO:0000256" key="1">
    <source>
        <dbReference type="ARBA" id="ARBA00023098"/>
    </source>
</evidence>
<keyword evidence="1 2" id="KW-0443">Lipid metabolism</keyword>
<reference evidence="4 5" key="1">
    <citation type="submission" date="2023-07" db="EMBL/GenBank/DDBJ databases">
        <title>Genomic Encyclopedia of Type Strains, Phase IV (KMG-IV): sequencing the most valuable type-strain genomes for metagenomic binning, comparative biology and taxonomic classification.</title>
        <authorList>
            <person name="Goeker M."/>
        </authorList>
    </citation>
    <scope>NUCLEOTIDE SEQUENCE [LARGE SCALE GENOMIC DNA]</scope>
    <source>
        <strain evidence="4 5">DSM 15049</strain>
    </source>
</reference>
<dbReference type="PANTHER" id="PTHR46394:SF1">
    <property type="entry name" value="PNPLA DOMAIN-CONTAINING PROTEIN"/>
    <property type="match status" value="1"/>
</dbReference>
<name>A0ABU0MY31_9FIRM</name>
<dbReference type="CDD" id="cd07207">
    <property type="entry name" value="Pat_ExoU_VipD_like"/>
    <property type="match status" value="1"/>
</dbReference>
<dbReference type="InterPro" id="IPR052580">
    <property type="entry name" value="Lipid_Hydrolase"/>
</dbReference>
<organism evidence="4 5">
    <name type="scientific">Paraclostridium ghonii</name>
    <dbReference type="NCBI Taxonomy" id="29358"/>
    <lineage>
        <taxon>Bacteria</taxon>
        <taxon>Bacillati</taxon>
        <taxon>Bacillota</taxon>
        <taxon>Clostridia</taxon>
        <taxon>Peptostreptococcales</taxon>
        <taxon>Peptostreptococcaceae</taxon>
        <taxon>Paraclostridium</taxon>
    </lineage>
</organism>
<evidence type="ECO:0000256" key="2">
    <source>
        <dbReference type="PROSITE-ProRule" id="PRU01161"/>
    </source>
</evidence>
<dbReference type="Proteomes" id="UP001232584">
    <property type="component" value="Unassembled WGS sequence"/>
</dbReference>
<sequence length="304" mass="34450">MKANLVCKGGGMKGIALVGAIASLEDIGYEWDRLAGTSAGALVASLLAVGYASSEIEEILYEIDYPKFKDKNLFQLIPFAGDLLSISFYKGIYSGKYLEEFLHEKFKEKGKTKFKDVSINGESRLKMIASDVTRKKLLVLPDDLVDYDIDPMDFEIAKAVRMSASIPLYFYPVKLEYDKKSCFIVDGGLLSNFPIWIFDTNCHSRYPTIGLNLSEGNNQEIHESKNPINYLLDIVKTSLYTNEDVYFKEKDYLRIINIPTLNVSATSFNIPKETMEKLYESGYKSAQSFVLNRYLETYISKYGI</sequence>
<feature type="active site" description="Proton acceptor" evidence="2">
    <location>
        <position position="186"/>
    </location>
</feature>
<dbReference type="Gene3D" id="3.40.1090.10">
    <property type="entry name" value="Cytosolic phospholipase A2 catalytic domain"/>
    <property type="match status" value="2"/>
</dbReference>
<protein>
    <submittedName>
        <fullName evidence="4">NTE family protein</fullName>
    </submittedName>
</protein>
<dbReference type="InterPro" id="IPR016035">
    <property type="entry name" value="Acyl_Trfase/lysoPLipase"/>
</dbReference>
<dbReference type="EMBL" id="JAUSWG010000003">
    <property type="protein sequence ID" value="MDQ0555802.1"/>
    <property type="molecule type" value="Genomic_DNA"/>
</dbReference>
<comment type="caution">
    <text evidence="4">The sequence shown here is derived from an EMBL/GenBank/DDBJ whole genome shotgun (WGS) entry which is preliminary data.</text>
</comment>
<feature type="short sequence motif" description="GXGXXG" evidence="2">
    <location>
        <begin position="9"/>
        <end position="14"/>
    </location>
</feature>
<feature type="active site" description="Nucleophile" evidence="2">
    <location>
        <position position="38"/>
    </location>
</feature>
<dbReference type="Pfam" id="PF01734">
    <property type="entry name" value="Patatin"/>
    <property type="match status" value="1"/>
</dbReference>
<dbReference type="PROSITE" id="PS51635">
    <property type="entry name" value="PNPLA"/>
    <property type="match status" value="1"/>
</dbReference>
<dbReference type="InterPro" id="IPR002641">
    <property type="entry name" value="PNPLA_dom"/>
</dbReference>
<evidence type="ECO:0000259" key="3">
    <source>
        <dbReference type="PROSITE" id="PS51635"/>
    </source>
</evidence>
<feature type="domain" description="PNPLA" evidence="3">
    <location>
        <begin position="5"/>
        <end position="199"/>
    </location>
</feature>
<proteinExistence type="predicted"/>
<keyword evidence="2" id="KW-0378">Hydrolase</keyword>
<accession>A0ABU0MY31</accession>